<dbReference type="SUPFAM" id="SSF52540">
    <property type="entry name" value="P-loop containing nucleoside triphosphate hydrolases"/>
    <property type="match status" value="1"/>
</dbReference>
<dbReference type="STRING" id="1121357.SAMN05661109_00980"/>
<dbReference type="Gene3D" id="3.40.50.300">
    <property type="entry name" value="P-loop containing nucleotide triphosphate hydrolases"/>
    <property type="match status" value="1"/>
</dbReference>
<dbReference type="InterPro" id="IPR003439">
    <property type="entry name" value="ABC_transporter-like_ATP-bd"/>
</dbReference>
<dbReference type="InterPro" id="IPR027417">
    <property type="entry name" value="P-loop_NTPase"/>
</dbReference>
<dbReference type="InterPro" id="IPR003593">
    <property type="entry name" value="AAA+_ATPase"/>
</dbReference>
<keyword evidence="4 6" id="KW-0067">ATP-binding</keyword>
<evidence type="ECO:0000256" key="4">
    <source>
        <dbReference type="ARBA" id="ARBA00022840"/>
    </source>
</evidence>
<gene>
    <name evidence="6" type="ORF">SAMN05661109_00980</name>
</gene>
<evidence type="ECO:0000256" key="3">
    <source>
        <dbReference type="ARBA" id="ARBA00022741"/>
    </source>
</evidence>
<dbReference type="PANTHER" id="PTHR42734">
    <property type="entry name" value="METAL TRANSPORT SYSTEM ATP-BINDING PROTEIN TM_0124-RELATED"/>
    <property type="match status" value="1"/>
</dbReference>
<dbReference type="PROSITE" id="PS50893">
    <property type="entry name" value="ABC_TRANSPORTER_2"/>
    <property type="match status" value="1"/>
</dbReference>
<dbReference type="PANTHER" id="PTHR42734:SF17">
    <property type="entry name" value="METAL TRANSPORT SYSTEM ATP-BINDING PROTEIN TM_0124-RELATED"/>
    <property type="match status" value="1"/>
</dbReference>
<evidence type="ECO:0000256" key="1">
    <source>
        <dbReference type="ARBA" id="ARBA00005417"/>
    </source>
</evidence>
<accession>A0A1H9RYB7</accession>
<keyword evidence="7" id="KW-1185">Reference proteome</keyword>
<feature type="domain" description="ABC transporter" evidence="5">
    <location>
        <begin position="9"/>
        <end position="234"/>
    </location>
</feature>
<name>A0A1H9RYB7_9CORY</name>
<evidence type="ECO:0000259" key="5">
    <source>
        <dbReference type="PROSITE" id="PS50893"/>
    </source>
</evidence>
<dbReference type="RefSeq" id="WP_092257013.1">
    <property type="nucleotide sequence ID" value="NZ_CP047199.1"/>
</dbReference>
<protein>
    <submittedName>
        <fullName evidence="6">Zinc transport system ATP-binding protein</fullName>
    </submittedName>
</protein>
<dbReference type="SMART" id="SM00382">
    <property type="entry name" value="AAA"/>
    <property type="match status" value="1"/>
</dbReference>
<organism evidence="6 7">
    <name type="scientific">Corynebacterium cystitidis DSM 20524</name>
    <dbReference type="NCBI Taxonomy" id="1121357"/>
    <lineage>
        <taxon>Bacteria</taxon>
        <taxon>Bacillati</taxon>
        <taxon>Actinomycetota</taxon>
        <taxon>Actinomycetes</taxon>
        <taxon>Mycobacteriales</taxon>
        <taxon>Corynebacteriaceae</taxon>
        <taxon>Corynebacterium</taxon>
    </lineage>
</organism>
<dbReference type="Pfam" id="PF00005">
    <property type="entry name" value="ABC_tran"/>
    <property type="match status" value="1"/>
</dbReference>
<keyword evidence="2" id="KW-0813">Transport</keyword>
<dbReference type="Proteomes" id="UP000198929">
    <property type="component" value="Unassembled WGS sequence"/>
</dbReference>
<evidence type="ECO:0000313" key="6">
    <source>
        <dbReference type="EMBL" id="SER77800.1"/>
    </source>
</evidence>
<proteinExistence type="inferred from homology"/>
<dbReference type="InterPro" id="IPR050153">
    <property type="entry name" value="Metal_Ion_Import_ABC"/>
</dbReference>
<evidence type="ECO:0000256" key="2">
    <source>
        <dbReference type="ARBA" id="ARBA00022448"/>
    </source>
</evidence>
<dbReference type="AlphaFoldDB" id="A0A1H9RYB7"/>
<reference evidence="7" key="1">
    <citation type="submission" date="2016-10" db="EMBL/GenBank/DDBJ databases">
        <authorList>
            <person name="Varghese N."/>
            <person name="Submissions S."/>
        </authorList>
    </citation>
    <scope>NUCLEOTIDE SEQUENCE [LARGE SCALE GENOMIC DNA]</scope>
    <source>
        <strain evidence="7">DSM 20524</strain>
    </source>
</reference>
<dbReference type="EMBL" id="FOGQ01000003">
    <property type="protein sequence ID" value="SER77800.1"/>
    <property type="molecule type" value="Genomic_DNA"/>
</dbReference>
<keyword evidence="3" id="KW-0547">Nucleotide-binding</keyword>
<comment type="similarity">
    <text evidence="1">Belongs to the ABC transporter superfamily.</text>
</comment>
<evidence type="ECO:0000313" key="7">
    <source>
        <dbReference type="Proteomes" id="UP000198929"/>
    </source>
</evidence>
<sequence length="234" mass="25645">MTDDRQEILHTRSVTFSYGGFPVLKGVDLDVYQGETVVLTGENGCGKSTLLKVLIGQLPRDGGDLRILGKDVRGSADLHHVGYVPQSNVMAKISFPITSQELAVQGLARDFGVVKIPRRKHLEKTREKFEEMGIGHILDVPFGELSGGLQQRVMIARALLADPKLVVLDEPTAGVDKESRVGFLHLLRELTATQELTVLVVTHDVATMNEHLDVTATYTMEGGKLRHVDAVSRV</sequence>
<dbReference type="GO" id="GO:0005524">
    <property type="term" value="F:ATP binding"/>
    <property type="evidence" value="ECO:0007669"/>
    <property type="project" value="UniProtKB-KW"/>
</dbReference>
<dbReference type="GO" id="GO:0016887">
    <property type="term" value="F:ATP hydrolysis activity"/>
    <property type="evidence" value="ECO:0007669"/>
    <property type="project" value="InterPro"/>
</dbReference>